<feature type="compositionally biased region" description="Basic and acidic residues" evidence="1">
    <location>
        <begin position="1"/>
        <end position="13"/>
    </location>
</feature>
<feature type="region of interest" description="Disordered" evidence="1">
    <location>
        <begin position="1"/>
        <end position="30"/>
    </location>
</feature>
<reference evidence="3" key="1">
    <citation type="journal article" date="2019" name="Int. J. Syst. Evol. Microbiol.">
        <title>The Global Catalogue of Microorganisms (GCM) 10K type strain sequencing project: providing services to taxonomists for standard genome sequencing and annotation.</title>
        <authorList>
            <consortium name="The Broad Institute Genomics Platform"/>
            <consortium name="The Broad Institute Genome Sequencing Center for Infectious Disease"/>
            <person name="Wu L."/>
            <person name="Ma J."/>
        </authorList>
    </citation>
    <scope>NUCLEOTIDE SEQUENCE [LARGE SCALE GENOMIC DNA]</scope>
    <source>
        <strain evidence="3">JCM 4957</strain>
    </source>
</reference>
<name>A0ABQ2ZE97_9ACTN</name>
<gene>
    <name evidence="2" type="ORF">GCM10010384_17740</name>
</gene>
<protein>
    <submittedName>
        <fullName evidence="2">Uncharacterized protein</fullName>
    </submittedName>
</protein>
<accession>A0ABQ2ZE97</accession>
<evidence type="ECO:0000313" key="3">
    <source>
        <dbReference type="Proteomes" id="UP000653308"/>
    </source>
</evidence>
<sequence>MSTIDREVRKDLSIPHANPPGSGQQHLPSPKLRDLREQKFGYLKGSVLPFHEKGAKLWNVTEVWVIPKRALSNLGVREVFEWYGVAERVNSGRVLTQQQEVLHRQRAKNRYPSPGAAVADRFCVPQTAVQARPVFGVSAVQDIRRRDLEEICRLEQKIQLLPLLIGVVKVN</sequence>
<organism evidence="2 3">
    <name type="scientific">Streptomyces djakartensis</name>
    <dbReference type="NCBI Taxonomy" id="68193"/>
    <lineage>
        <taxon>Bacteria</taxon>
        <taxon>Bacillati</taxon>
        <taxon>Actinomycetota</taxon>
        <taxon>Actinomycetes</taxon>
        <taxon>Kitasatosporales</taxon>
        <taxon>Streptomycetaceae</taxon>
        <taxon>Streptomyces</taxon>
    </lineage>
</organism>
<dbReference type="Proteomes" id="UP000653308">
    <property type="component" value="Unassembled WGS sequence"/>
</dbReference>
<dbReference type="EMBL" id="BMWE01000004">
    <property type="protein sequence ID" value="GGY12773.1"/>
    <property type="molecule type" value="Genomic_DNA"/>
</dbReference>
<evidence type="ECO:0000256" key="1">
    <source>
        <dbReference type="SAM" id="MobiDB-lite"/>
    </source>
</evidence>
<evidence type="ECO:0000313" key="2">
    <source>
        <dbReference type="EMBL" id="GGY12773.1"/>
    </source>
</evidence>
<proteinExistence type="predicted"/>
<keyword evidence="3" id="KW-1185">Reference proteome</keyword>
<comment type="caution">
    <text evidence="2">The sequence shown here is derived from an EMBL/GenBank/DDBJ whole genome shotgun (WGS) entry which is preliminary data.</text>
</comment>